<dbReference type="AlphaFoldDB" id="A0A9W4PGC8"/>
<protein>
    <submittedName>
        <fullName evidence="1">Uncharacterized protein</fullName>
    </submittedName>
</protein>
<dbReference type="SUPFAM" id="SSF53756">
    <property type="entry name" value="UDP-Glycosyltransferase/glycogen phosphorylase"/>
    <property type="match status" value="1"/>
</dbReference>
<evidence type="ECO:0000313" key="1">
    <source>
        <dbReference type="EMBL" id="CAH0259907.1"/>
    </source>
</evidence>
<dbReference type="EMBL" id="CAKKMG010000053">
    <property type="protein sequence ID" value="CAH0259907.1"/>
    <property type="molecule type" value="Genomic_DNA"/>
</dbReference>
<sequence length="488" mass="57274">MFGENEVNDYHLLKYSLLYDFFVYFSSVKIYGLPLPQCLSRLFLLPHIQPFVDQNLGNQNLMSKLHKQRKFQTMGNINQKLIAFETIASVTIPKNKNSILLSDDYYAFAIDQLKEYEITLYGVHHKEINHNIPHRFKSFFFRNELLKVDNQEVMKQQALLRKQVDKNLRIRPQHYYFSTQLFQQWLSKACITIIKWVYILDQEILKKRPALIINPSEASIFGTILGLLSKKYQIPFINMPLTTIGDLNIIPSRADYYFVWGKYQKNWLMKRYISEEKITETGNIKFFYDKKVPSVSKELFNEKHKIPSNHFILGFTTQPFLETNDKLEKWIEAIPSNLPVTVLVKKHRNDKYHYPSLSTKKNVRILPSDYPLYDFLHYIDCLMTISSTTALEAALLDKPLLILQPSMPYHYVLNHNQNNAYYAQSQAGEIIENANELIQAVTKITTVPSYVDYLTKKVETFKKASIKTVNWAPALTKNKIKEIMMKHL</sequence>
<dbReference type="Proteomes" id="UP000789326">
    <property type="component" value="Unassembled WGS sequence"/>
</dbReference>
<dbReference type="InterPro" id="IPR043148">
    <property type="entry name" value="TagF_C"/>
</dbReference>
<reference evidence="1" key="1">
    <citation type="submission" date="2021-11" db="EMBL/GenBank/DDBJ databases">
        <authorList>
            <person name="Bulgarelli D."/>
        </authorList>
    </citation>
    <scope>NUCLEOTIDE SEQUENCE</scope>
    <source>
        <strain evidence="1">Bi133</strain>
    </source>
</reference>
<dbReference type="Gene3D" id="3.40.50.12580">
    <property type="match status" value="1"/>
</dbReference>
<accession>A0A9W4PGC8</accession>
<comment type="caution">
    <text evidence="1">The sequence shown here is derived from an EMBL/GenBank/DDBJ whole genome shotgun (WGS) entry which is preliminary data.</text>
</comment>
<evidence type="ECO:0000313" key="2">
    <source>
        <dbReference type="Proteomes" id="UP000789326"/>
    </source>
</evidence>
<proteinExistence type="predicted"/>
<name>A0A9W4PGC8_9BACI</name>
<dbReference type="RefSeq" id="WP_230302825.1">
    <property type="nucleotide sequence ID" value="NZ_CAKKMG010000053.1"/>
</dbReference>
<gene>
    <name evidence="1" type="ORF">SRABI133_03360</name>
</gene>
<organism evidence="1 2">
    <name type="scientific">Peribacillus simplex</name>
    <dbReference type="NCBI Taxonomy" id="1478"/>
    <lineage>
        <taxon>Bacteria</taxon>
        <taxon>Bacillati</taxon>
        <taxon>Bacillota</taxon>
        <taxon>Bacilli</taxon>
        <taxon>Bacillales</taxon>
        <taxon>Bacillaceae</taxon>
        <taxon>Peribacillus</taxon>
    </lineage>
</organism>